<evidence type="ECO:0000259" key="6">
    <source>
        <dbReference type="Pfam" id="PF07980"/>
    </source>
</evidence>
<dbReference type="CDD" id="cd08977">
    <property type="entry name" value="SusD"/>
    <property type="match status" value="1"/>
</dbReference>
<evidence type="ECO:0000313" key="8">
    <source>
        <dbReference type="EMBL" id="GGG75827.1"/>
    </source>
</evidence>
<dbReference type="Pfam" id="PF14322">
    <property type="entry name" value="SusD-like_3"/>
    <property type="match status" value="1"/>
</dbReference>
<reference evidence="8" key="1">
    <citation type="journal article" date="2014" name="Int. J. Syst. Evol. Microbiol.">
        <title>Complete genome sequence of Corynebacterium casei LMG S-19264T (=DSM 44701T), isolated from a smear-ripened cheese.</title>
        <authorList>
            <consortium name="US DOE Joint Genome Institute (JGI-PGF)"/>
            <person name="Walter F."/>
            <person name="Albersmeier A."/>
            <person name="Kalinowski J."/>
            <person name="Ruckert C."/>
        </authorList>
    </citation>
    <scope>NUCLEOTIDE SEQUENCE</scope>
    <source>
        <strain evidence="8">CGMCC 1.12195</strain>
    </source>
</reference>
<dbReference type="InterPro" id="IPR012944">
    <property type="entry name" value="SusD_RagB_dom"/>
</dbReference>
<evidence type="ECO:0000256" key="3">
    <source>
        <dbReference type="ARBA" id="ARBA00022729"/>
    </source>
</evidence>
<dbReference type="InterPro" id="IPR011990">
    <property type="entry name" value="TPR-like_helical_dom_sf"/>
</dbReference>
<comment type="caution">
    <text evidence="8">The sequence shown here is derived from an EMBL/GenBank/DDBJ whole genome shotgun (WGS) entry which is preliminary data.</text>
</comment>
<dbReference type="Pfam" id="PF07980">
    <property type="entry name" value="SusD_RagB"/>
    <property type="match status" value="1"/>
</dbReference>
<keyword evidence="9" id="KW-1185">Reference proteome</keyword>
<evidence type="ECO:0000259" key="7">
    <source>
        <dbReference type="Pfam" id="PF14322"/>
    </source>
</evidence>
<dbReference type="SUPFAM" id="SSF48452">
    <property type="entry name" value="TPR-like"/>
    <property type="match status" value="1"/>
</dbReference>
<evidence type="ECO:0000256" key="4">
    <source>
        <dbReference type="ARBA" id="ARBA00023136"/>
    </source>
</evidence>
<evidence type="ECO:0000256" key="5">
    <source>
        <dbReference type="ARBA" id="ARBA00023237"/>
    </source>
</evidence>
<feature type="domain" description="SusD-like N-terminal" evidence="7">
    <location>
        <begin position="85"/>
        <end position="229"/>
    </location>
</feature>
<sequence length="526" mass="58418">MKKLIAIIFTAGLLATSCSEFLTEVPKDEIAPDQFFKNPDHAYNSVNALYRSGVPSLFGASVYGGSRLMIGPYMSGLVDNDYKGQEIHVQHAQQLTLNSVNMSGYLGNFWRDMYLGISRANNAIKYIPATPGLVETEANKLLAEARFFRAMNYYYLVRYFGGVPLITEPYESLDNLYVPRSPVADIYGLIVADLTFAAGEGNLPSTTMGSNGNRITQGAAQALLAEVYLTMSGYPLQANHYADAAQEARAIINDGNYSLTQHGRSGGAVDPANSAYNKARLADNLQNEHIYYYEYSVGISNSGYTQYAFPVSMAPELAYAIFNNAYRPTAGLLRAYDAGEDLRIQEKQYFHSSLTRENGTVANFDTAPHIWFDEEASLETATSGKDLPILTYANVLLIAAEAIARSEGVTAEAVDYLAEIRARAYWKQTEAEVKAQLSGLSPEQFVEEVWKERLRELLFEFQVWFDIQRTRQYPVTASNGQISFVDVIGHQNSFGATYTENHLLFPLPDDELQRNPALEPNPGYTN</sequence>
<dbReference type="Gene3D" id="1.25.40.390">
    <property type="match status" value="1"/>
</dbReference>
<proteinExistence type="inferred from homology"/>
<dbReference type="Proteomes" id="UP000660862">
    <property type="component" value="Unassembled WGS sequence"/>
</dbReference>
<reference evidence="8" key="2">
    <citation type="submission" date="2020-09" db="EMBL/GenBank/DDBJ databases">
        <authorList>
            <person name="Sun Q."/>
            <person name="Zhou Y."/>
        </authorList>
    </citation>
    <scope>NUCLEOTIDE SEQUENCE</scope>
    <source>
        <strain evidence="8">CGMCC 1.12195</strain>
    </source>
</reference>
<evidence type="ECO:0000313" key="9">
    <source>
        <dbReference type="Proteomes" id="UP000660862"/>
    </source>
</evidence>
<gene>
    <name evidence="8" type="ORF">GCM10007415_04320</name>
</gene>
<dbReference type="AlphaFoldDB" id="A0A917HDH0"/>
<dbReference type="EMBL" id="BMER01000001">
    <property type="protein sequence ID" value="GGG75827.1"/>
    <property type="molecule type" value="Genomic_DNA"/>
</dbReference>
<dbReference type="GO" id="GO:0009279">
    <property type="term" value="C:cell outer membrane"/>
    <property type="evidence" value="ECO:0007669"/>
    <property type="project" value="UniProtKB-SubCell"/>
</dbReference>
<comment type="subcellular location">
    <subcellularLocation>
        <location evidence="1">Cell outer membrane</location>
    </subcellularLocation>
</comment>
<evidence type="ECO:0000256" key="1">
    <source>
        <dbReference type="ARBA" id="ARBA00004442"/>
    </source>
</evidence>
<protein>
    <submittedName>
        <fullName evidence="8">Membrane protein</fullName>
    </submittedName>
</protein>
<dbReference type="RefSeq" id="WP_188504292.1">
    <property type="nucleotide sequence ID" value="NZ_BMER01000001.1"/>
</dbReference>
<feature type="domain" description="RagB/SusD" evidence="6">
    <location>
        <begin position="352"/>
        <end position="524"/>
    </location>
</feature>
<comment type="similarity">
    <text evidence="2">Belongs to the SusD family.</text>
</comment>
<organism evidence="8 9">
    <name type="scientific">Parapedobacter pyrenivorans</name>
    <dbReference type="NCBI Taxonomy" id="1305674"/>
    <lineage>
        <taxon>Bacteria</taxon>
        <taxon>Pseudomonadati</taxon>
        <taxon>Bacteroidota</taxon>
        <taxon>Sphingobacteriia</taxon>
        <taxon>Sphingobacteriales</taxon>
        <taxon>Sphingobacteriaceae</taxon>
        <taxon>Parapedobacter</taxon>
    </lineage>
</organism>
<name>A0A917HDH0_9SPHI</name>
<dbReference type="PROSITE" id="PS51257">
    <property type="entry name" value="PROKAR_LIPOPROTEIN"/>
    <property type="match status" value="1"/>
</dbReference>
<keyword evidence="3" id="KW-0732">Signal</keyword>
<accession>A0A917HDH0</accession>
<keyword evidence="5" id="KW-0998">Cell outer membrane</keyword>
<evidence type="ECO:0000256" key="2">
    <source>
        <dbReference type="ARBA" id="ARBA00006275"/>
    </source>
</evidence>
<dbReference type="InterPro" id="IPR033985">
    <property type="entry name" value="SusD-like_N"/>
</dbReference>
<keyword evidence="4" id="KW-0472">Membrane</keyword>